<dbReference type="InterPro" id="IPR014352">
    <property type="entry name" value="FERM/acyl-CoA-bd_prot_sf"/>
</dbReference>
<evidence type="ECO:0000256" key="2">
    <source>
        <dbReference type="ARBA" id="ARBA00004536"/>
    </source>
</evidence>
<comment type="subcellular location">
    <subcellularLocation>
        <location evidence="2">Cell junction</location>
        <location evidence="2">Adherens junction</location>
    </subcellularLocation>
    <subcellularLocation>
        <location evidence="5">Cell projection</location>
        <location evidence="5">Rhabdomere</location>
    </subcellularLocation>
    <subcellularLocation>
        <location evidence="1">Cytoplasm</location>
    </subcellularLocation>
</comment>
<dbReference type="SMART" id="SM01196">
    <property type="entry name" value="FERM_C"/>
    <property type="match status" value="1"/>
</dbReference>
<dbReference type="SMART" id="SM00295">
    <property type="entry name" value="B41"/>
    <property type="match status" value="1"/>
</dbReference>
<dbReference type="InterPro" id="IPR019747">
    <property type="entry name" value="FERM_CS"/>
</dbReference>
<evidence type="ECO:0000256" key="1">
    <source>
        <dbReference type="ARBA" id="ARBA00004496"/>
    </source>
</evidence>
<dbReference type="Gene3D" id="2.30.29.30">
    <property type="entry name" value="Pleckstrin-homology domain (PH domain)/Phosphotyrosine-binding domain (PTB)"/>
    <property type="match status" value="1"/>
</dbReference>
<dbReference type="PANTHER" id="PTHR23280">
    <property type="entry name" value="4.1 G PROTEIN"/>
    <property type="match status" value="1"/>
</dbReference>
<evidence type="ECO:0000313" key="7">
    <source>
        <dbReference type="EMBL" id="VDK73609.1"/>
    </source>
</evidence>
<keyword evidence="4" id="KW-0963">Cytoplasm</keyword>
<dbReference type="InterPro" id="IPR019749">
    <property type="entry name" value="Band_41_domain"/>
</dbReference>
<organism evidence="9">
    <name type="scientific">Anisakis simplex</name>
    <name type="common">Herring worm</name>
    <dbReference type="NCBI Taxonomy" id="6269"/>
    <lineage>
        <taxon>Eukaryota</taxon>
        <taxon>Metazoa</taxon>
        <taxon>Ecdysozoa</taxon>
        <taxon>Nematoda</taxon>
        <taxon>Chromadorea</taxon>
        <taxon>Rhabditida</taxon>
        <taxon>Spirurina</taxon>
        <taxon>Ascaridomorpha</taxon>
        <taxon>Ascaridoidea</taxon>
        <taxon>Anisakidae</taxon>
        <taxon>Anisakis</taxon>
        <taxon>Anisakis simplex complex</taxon>
    </lineage>
</organism>
<reference evidence="9" key="1">
    <citation type="submission" date="2017-02" db="UniProtKB">
        <authorList>
            <consortium name="WormBaseParasite"/>
        </authorList>
    </citation>
    <scope>IDENTIFICATION</scope>
</reference>
<dbReference type="PROSITE" id="PS50057">
    <property type="entry name" value="FERM_3"/>
    <property type="match status" value="1"/>
</dbReference>
<name>A0A0M3KI07_ANISI</name>
<dbReference type="PRINTS" id="PR00661">
    <property type="entry name" value="ERMFAMILY"/>
</dbReference>
<dbReference type="InterPro" id="IPR035963">
    <property type="entry name" value="FERM_2"/>
</dbReference>
<dbReference type="GO" id="GO:0016020">
    <property type="term" value="C:membrane"/>
    <property type="evidence" value="ECO:0007669"/>
    <property type="project" value="UniProtKB-ARBA"/>
</dbReference>
<dbReference type="InterPro" id="IPR000798">
    <property type="entry name" value="Ez/rad/moesin-like"/>
</dbReference>
<dbReference type="AlphaFoldDB" id="A0A0M3KI07"/>
<evidence type="ECO:0000313" key="9">
    <source>
        <dbReference type="WBParaSite" id="ASIM_0002062201-mRNA-1"/>
    </source>
</evidence>
<dbReference type="PROSITE" id="PS00661">
    <property type="entry name" value="FERM_2"/>
    <property type="match status" value="1"/>
</dbReference>
<dbReference type="Pfam" id="PF09380">
    <property type="entry name" value="FERM_C"/>
    <property type="match status" value="1"/>
</dbReference>
<reference evidence="7 8" key="2">
    <citation type="submission" date="2018-11" db="EMBL/GenBank/DDBJ databases">
        <authorList>
            <consortium name="Pathogen Informatics"/>
        </authorList>
    </citation>
    <scope>NUCLEOTIDE SEQUENCE [LARGE SCALE GENOMIC DNA]</scope>
</reference>
<dbReference type="SUPFAM" id="SSF47031">
    <property type="entry name" value="Second domain of FERM"/>
    <property type="match status" value="1"/>
</dbReference>
<dbReference type="GO" id="GO:0005737">
    <property type="term" value="C:cytoplasm"/>
    <property type="evidence" value="ECO:0007669"/>
    <property type="project" value="UniProtKB-SubCell"/>
</dbReference>
<proteinExistence type="predicted"/>
<sequence>MCSNFLISIVCFSDPPYRLFFRVKFYVNDPAKLVEEYTRYHVFLQLRKDLIEGRLACPEGTAALLGSYAAQSEFGDYSPEDHGPDYLNGFQIIPGQSENFIKNVAELHKLHKGQSPAEAEFNFLEHVKKLELYGVDLYPAKESGDNAIGVGVSSCGVLVFRSGRREALYPWSSIMKLSFKKKLFSVYMRTLNEDNVEEDTVMLFNIQSPESCKALWKSCIEHHTFFRLIVPPAIPPKSIFSIGSRFRY</sequence>
<dbReference type="InterPro" id="IPR019748">
    <property type="entry name" value="FERM_central"/>
</dbReference>
<dbReference type="PANTHER" id="PTHR23280:SF27">
    <property type="entry name" value="TYROSINE-PROTEIN PHOSPHATASE NON-RECEPTOR TYPE"/>
    <property type="match status" value="1"/>
</dbReference>
<dbReference type="GO" id="GO:0005856">
    <property type="term" value="C:cytoskeleton"/>
    <property type="evidence" value="ECO:0007669"/>
    <property type="project" value="TreeGrafter"/>
</dbReference>
<dbReference type="Pfam" id="PF00373">
    <property type="entry name" value="FERM_M"/>
    <property type="match status" value="1"/>
</dbReference>
<dbReference type="FunFam" id="2.30.29.30:FF:000002">
    <property type="entry name" value="Band 4.1-like protein 5 isoform 1"/>
    <property type="match status" value="1"/>
</dbReference>
<accession>A0A0M3KI07</accession>
<gene>
    <name evidence="7" type="ORF">ASIM_LOCUS20004</name>
</gene>
<dbReference type="InterPro" id="IPR018980">
    <property type="entry name" value="FERM_PH-like_C"/>
</dbReference>
<evidence type="ECO:0000256" key="5">
    <source>
        <dbReference type="ARBA" id="ARBA00043944"/>
    </source>
</evidence>
<dbReference type="OrthoDB" id="5854685at2759"/>
<dbReference type="SUPFAM" id="SSF50729">
    <property type="entry name" value="PH domain-like"/>
    <property type="match status" value="1"/>
</dbReference>
<dbReference type="Proteomes" id="UP000267096">
    <property type="component" value="Unassembled WGS sequence"/>
</dbReference>
<dbReference type="GO" id="GO:0008092">
    <property type="term" value="F:cytoskeletal protein binding"/>
    <property type="evidence" value="ECO:0007669"/>
    <property type="project" value="InterPro"/>
</dbReference>
<evidence type="ECO:0000313" key="8">
    <source>
        <dbReference type="Proteomes" id="UP000267096"/>
    </source>
</evidence>
<dbReference type="FunFam" id="1.20.80.10:FF:000003">
    <property type="entry name" value="Tyrosine-protein phosphatase non-receptor type 4"/>
    <property type="match status" value="1"/>
</dbReference>
<dbReference type="InterPro" id="IPR011993">
    <property type="entry name" value="PH-like_dom_sf"/>
</dbReference>
<keyword evidence="8" id="KW-1185">Reference proteome</keyword>
<dbReference type="WBParaSite" id="ASIM_0002062201-mRNA-1">
    <property type="protein sequence ID" value="ASIM_0002062201-mRNA-1"/>
    <property type="gene ID" value="ASIM_0002062201"/>
</dbReference>
<dbReference type="EMBL" id="UYRR01038453">
    <property type="protein sequence ID" value="VDK73609.1"/>
    <property type="molecule type" value="Genomic_DNA"/>
</dbReference>
<dbReference type="GO" id="GO:0031032">
    <property type="term" value="P:actomyosin structure organization"/>
    <property type="evidence" value="ECO:0007669"/>
    <property type="project" value="TreeGrafter"/>
</dbReference>
<evidence type="ECO:0000256" key="4">
    <source>
        <dbReference type="ARBA" id="ARBA00022490"/>
    </source>
</evidence>
<feature type="domain" description="FERM" evidence="6">
    <location>
        <begin position="1"/>
        <end position="230"/>
    </location>
</feature>
<dbReference type="PRINTS" id="PR00935">
    <property type="entry name" value="BAND41"/>
</dbReference>
<evidence type="ECO:0000259" key="6">
    <source>
        <dbReference type="PROSITE" id="PS50057"/>
    </source>
</evidence>
<dbReference type="InterPro" id="IPR000299">
    <property type="entry name" value="FERM_domain"/>
</dbReference>
<evidence type="ECO:0000256" key="3">
    <source>
        <dbReference type="ARBA" id="ARBA00022025"/>
    </source>
</evidence>
<dbReference type="Gene3D" id="1.20.80.10">
    <property type="match status" value="1"/>
</dbReference>
<protein>
    <recommendedName>
        <fullName evidence="3">Moesin/ezrin/radixin homolog 1</fullName>
    </recommendedName>
</protein>
<dbReference type="GO" id="GO:0005912">
    <property type="term" value="C:adherens junction"/>
    <property type="evidence" value="ECO:0007669"/>
    <property type="project" value="UniProtKB-SubCell"/>
</dbReference>
<dbReference type="CDD" id="cd14473">
    <property type="entry name" value="FERM_B-lobe"/>
    <property type="match status" value="1"/>
</dbReference>